<gene>
    <name evidence="1" type="ORF">GcC1_047033</name>
</gene>
<organism evidence="1 2">
    <name type="scientific">Golovinomyces cichoracearum</name>
    <dbReference type="NCBI Taxonomy" id="62708"/>
    <lineage>
        <taxon>Eukaryota</taxon>
        <taxon>Fungi</taxon>
        <taxon>Dikarya</taxon>
        <taxon>Ascomycota</taxon>
        <taxon>Pezizomycotina</taxon>
        <taxon>Leotiomycetes</taxon>
        <taxon>Erysiphales</taxon>
        <taxon>Erysiphaceae</taxon>
        <taxon>Golovinomyces</taxon>
    </lineage>
</organism>
<sequence length="117" mass="13062">MGDKRQAGPPDLVRPRASRVAYGVPGGVSEPGIWSCLTITTDCGNNTRNWMVVELRKIKIPVQYSRTNLLYAPIIRLLQHFLVAGDSTFALHQCLYNHSWVNPIGTCHAHNSLHIDN</sequence>
<dbReference type="EMBL" id="MCBR01004754">
    <property type="protein sequence ID" value="RKF79356.1"/>
    <property type="molecule type" value="Genomic_DNA"/>
</dbReference>
<proteinExistence type="predicted"/>
<protein>
    <submittedName>
        <fullName evidence="1">Uncharacterized protein</fullName>
    </submittedName>
</protein>
<evidence type="ECO:0000313" key="2">
    <source>
        <dbReference type="Proteomes" id="UP000285405"/>
    </source>
</evidence>
<accession>A0A420IXS1</accession>
<dbReference type="AlphaFoldDB" id="A0A420IXS1"/>
<evidence type="ECO:0000313" key="1">
    <source>
        <dbReference type="EMBL" id="RKF79356.1"/>
    </source>
</evidence>
<comment type="caution">
    <text evidence="1">The sequence shown here is derived from an EMBL/GenBank/DDBJ whole genome shotgun (WGS) entry which is preliminary data.</text>
</comment>
<dbReference type="Proteomes" id="UP000285405">
    <property type="component" value="Unassembled WGS sequence"/>
</dbReference>
<name>A0A420IXS1_9PEZI</name>
<reference evidence="1 2" key="1">
    <citation type="journal article" date="2018" name="BMC Genomics">
        <title>Comparative genome analyses reveal sequence features reflecting distinct modes of host-adaptation between dicot and monocot powdery mildew.</title>
        <authorList>
            <person name="Wu Y."/>
            <person name="Ma X."/>
            <person name="Pan Z."/>
            <person name="Kale S.D."/>
            <person name="Song Y."/>
            <person name="King H."/>
            <person name="Zhang Q."/>
            <person name="Presley C."/>
            <person name="Deng X."/>
            <person name="Wei C.I."/>
            <person name="Xiao S."/>
        </authorList>
    </citation>
    <scope>NUCLEOTIDE SEQUENCE [LARGE SCALE GENOMIC DNA]</scope>
    <source>
        <strain evidence="1">UCSC1</strain>
    </source>
</reference>